<organism evidence="1 2">
    <name type="scientific">Candidatus Iainarchaeum sp</name>
    <dbReference type="NCBI Taxonomy" id="3101447"/>
    <lineage>
        <taxon>Archaea</taxon>
        <taxon>Candidatus Iainarchaeota</taxon>
        <taxon>Candidatus Iainarchaeia</taxon>
        <taxon>Candidatus Iainarchaeales</taxon>
        <taxon>Candidatus Iainarchaeaceae</taxon>
        <taxon>Candidatus Iainarchaeum</taxon>
    </lineage>
</organism>
<accession>A0A2D6LPC2</accession>
<comment type="caution">
    <text evidence="1">The sequence shown here is derived from an EMBL/GenBank/DDBJ whole genome shotgun (WGS) entry which is preliminary data.</text>
</comment>
<sequence>MAGVKLASLEYKKIQEFVDKGAFLNVSDFIREAVRDKLEETRVVQLREVDYKTAKRDVIEYYKKHKESYPSDAALDLGLDLEMVYKIVKELVNEKRAEFIE</sequence>
<proteinExistence type="predicted"/>
<dbReference type="AlphaFoldDB" id="A0A2D6LPC2"/>
<evidence type="ECO:0000313" key="1">
    <source>
        <dbReference type="EMBL" id="MAG17958.1"/>
    </source>
</evidence>
<gene>
    <name evidence="1" type="ORF">CL944_00620</name>
</gene>
<dbReference type="InterPro" id="IPR010985">
    <property type="entry name" value="Ribbon_hlx_hlx"/>
</dbReference>
<dbReference type="Proteomes" id="UP000226712">
    <property type="component" value="Unassembled WGS sequence"/>
</dbReference>
<protein>
    <recommendedName>
        <fullName evidence="3">Ribbon-helix-helix protein, CopG family</fullName>
    </recommendedName>
</protein>
<dbReference type="CDD" id="cd22231">
    <property type="entry name" value="RHH_NikR_HicB-like"/>
    <property type="match status" value="1"/>
</dbReference>
<dbReference type="SUPFAM" id="SSF47598">
    <property type="entry name" value="Ribbon-helix-helix"/>
    <property type="match status" value="1"/>
</dbReference>
<dbReference type="GO" id="GO:0006355">
    <property type="term" value="P:regulation of DNA-templated transcription"/>
    <property type="evidence" value="ECO:0007669"/>
    <property type="project" value="InterPro"/>
</dbReference>
<evidence type="ECO:0008006" key="3">
    <source>
        <dbReference type="Google" id="ProtNLM"/>
    </source>
</evidence>
<evidence type="ECO:0000313" key="2">
    <source>
        <dbReference type="Proteomes" id="UP000226712"/>
    </source>
</evidence>
<reference evidence="2" key="1">
    <citation type="submission" date="2017-09" db="EMBL/GenBank/DDBJ databases">
        <title>The Reconstruction of 2,631 Draft Metagenome-Assembled Genomes from the Global Oceans.</title>
        <authorList>
            <person name="Tully B.J."/>
            <person name="Graham E.D."/>
            <person name="Heidelberg J.F."/>
        </authorList>
    </citation>
    <scope>NUCLEOTIDE SEQUENCE [LARGE SCALE GENOMIC DNA]</scope>
</reference>
<name>A0A2D6LPC2_9ARCH</name>
<dbReference type="EMBL" id="NZBD01000004">
    <property type="protein sequence ID" value="MAG17958.1"/>
    <property type="molecule type" value="Genomic_DNA"/>
</dbReference>